<accession>A0ABD2Q8E8</accession>
<keyword evidence="3" id="KW-1185">Reference proteome</keyword>
<evidence type="ECO:0000313" key="2">
    <source>
        <dbReference type="EMBL" id="KAL3315839.1"/>
    </source>
</evidence>
<dbReference type="Gene3D" id="3.40.30.10">
    <property type="entry name" value="Glutaredoxin"/>
    <property type="match status" value="1"/>
</dbReference>
<proteinExistence type="predicted"/>
<dbReference type="InterPro" id="IPR050730">
    <property type="entry name" value="UBX_domain-protein"/>
</dbReference>
<dbReference type="SUPFAM" id="SSF46934">
    <property type="entry name" value="UBA-like"/>
    <property type="match status" value="1"/>
</dbReference>
<organism evidence="2 3">
    <name type="scientific">Cichlidogyrus casuarinus</name>
    <dbReference type="NCBI Taxonomy" id="1844966"/>
    <lineage>
        <taxon>Eukaryota</taxon>
        <taxon>Metazoa</taxon>
        <taxon>Spiralia</taxon>
        <taxon>Lophotrochozoa</taxon>
        <taxon>Platyhelminthes</taxon>
        <taxon>Monogenea</taxon>
        <taxon>Monopisthocotylea</taxon>
        <taxon>Dactylogyridea</taxon>
        <taxon>Ancyrocephalidae</taxon>
        <taxon>Cichlidogyrus</taxon>
    </lineage>
</organism>
<dbReference type="PANTHER" id="PTHR23322:SF6">
    <property type="entry name" value="UBX DOMAIN-CONTAINING PROTEIN 7"/>
    <property type="match status" value="1"/>
</dbReference>
<dbReference type="PANTHER" id="PTHR23322">
    <property type="entry name" value="FAS-ASSOCIATED PROTEIN"/>
    <property type="match status" value="1"/>
</dbReference>
<dbReference type="SMART" id="SM00594">
    <property type="entry name" value="UAS"/>
    <property type="match status" value="1"/>
</dbReference>
<gene>
    <name evidence="2" type="primary">UBXN7</name>
    <name evidence="2" type="ORF">Ciccas_005524</name>
</gene>
<dbReference type="Gene3D" id="1.10.8.10">
    <property type="entry name" value="DNA helicase RuvA subunit, C-terminal domain"/>
    <property type="match status" value="1"/>
</dbReference>
<dbReference type="CDD" id="cd02958">
    <property type="entry name" value="UAS"/>
    <property type="match status" value="1"/>
</dbReference>
<sequence>MTSPEIESFCSVTGANANVAQAYLSSCSNNLDTAVSLFMDNPTLFSETTTDASDSISEDIIRAPIPQFNDQLLPSSSHQTFAMNPELRNRLAIRRAFVSPDDPESYSNQNISFGAIGSSSTNGSSTDAQSRAKFNHLSKIFQPPKELMFEGSLQQAREVASAQKKWILVSLHDDTCFDCHIMNRDVWKDFRISSLVKKNFIFMQPLVESMDGFWYRSHFPYVSSASHLSVLDPTTGKEICMWTHLNEADAIHTICEFLYYLSLIDSVIFRRPQYLSHRCSRGPWSLNLQAQAKSHLI</sequence>
<reference evidence="2 3" key="1">
    <citation type="submission" date="2024-11" db="EMBL/GenBank/DDBJ databases">
        <title>Adaptive evolution of stress response genes in parasites aligns with host niche diversity.</title>
        <authorList>
            <person name="Hahn C."/>
            <person name="Resl P."/>
        </authorList>
    </citation>
    <scope>NUCLEOTIDE SEQUENCE [LARGE SCALE GENOMIC DNA]</scope>
    <source>
        <strain evidence="2">EGGRZ-B1_66</strain>
        <tissue evidence="2">Body</tissue>
    </source>
</reference>
<protein>
    <submittedName>
        <fullName evidence="2">UBX domain-containing protein 7</fullName>
    </submittedName>
</protein>
<dbReference type="InterPro" id="IPR009060">
    <property type="entry name" value="UBA-like_sf"/>
</dbReference>
<evidence type="ECO:0000313" key="3">
    <source>
        <dbReference type="Proteomes" id="UP001626550"/>
    </source>
</evidence>
<dbReference type="Pfam" id="PF13899">
    <property type="entry name" value="Thioredoxin_7"/>
    <property type="match status" value="1"/>
</dbReference>
<feature type="domain" description="UAS" evidence="1">
    <location>
        <begin position="136"/>
        <end position="259"/>
    </location>
</feature>
<dbReference type="EMBL" id="JBJKFK010000654">
    <property type="protein sequence ID" value="KAL3315839.1"/>
    <property type="molecule type" value="Genomic_DNA"/>
</dbReference>
<dbReference type="Proteomes" id="UP001626550">
    <property type="component" value="Unassembled WGS sequence"/>
</dbReference>
<evidence type="ECO:0000259" key="1">
    <source>
        <dbReference type="SMART" id="SM00594"/>
    </source>
</evidence>
<dbReference type="CDD" id="cd14348">
    <property type="entry name" value="UBA_p47"/>
    <property type="match status" value="1"/>
</dbReference>
<name>A0ABD2Q8E8_9PLAT</name>
<comment type="caution">
    <text evidence="2">The sequence shown here is derived from an EMBL/GenBank/DDBJ whole genome shotgun (WGS) entry which is preliminary data.</text>
</comment>
<dbReference type="InterPro" id="IPR036249">
    <property type="entry name" value="Thioredoxin-like_sf"/>
</dbReference>
<dbReference type="InterPro" id="IPR006577">
    <property type="entry name" value="UAS"/>
</dbReference>
<dbReference type="AlphaFoldDB" id="A0ABD2Q8E8"/>
<dbReference type="SUPFAM" id="SSF52833">
    <property type="entry name" value="Thioredoxin-like"/>
    <property type="match status" value="1"/>
</dbReference>
<dbReference type="Pfam" id="PF14555">
    <property type="entry name" value="UBA_4"/>
    <property type="match status" value="1"/>
</dbReference>